<comment type="caution">
    <text evidence="1">The sequence shown here is derived from an EMBL/GenBank/DDBJ whole genome shotgun (WGS) entry which is preliminary data.</text>
</comment>
<reference evidence="2" key="1">
    <citation type="journal article" date="2023" name="Nat. Plants">
        <title>Single-cell RNA sequencing provides a high-resolution roadmap for understanding the multicellular compartmentation of specialized metabolism.</title>
        <authorList>
            <person name="Sun S."/>
            <person name="Shen X."/>
            <person name="Li Y."/>
            <person name="Li Y."/>
            <person name="Wang S."/>
            <person name="Li R."/>
            <person name="Zhang H."/>
            <person name="Shen G."/>
            <person name="Guo B."/>
            <person name="Wei J."/>
            <person name="Xu J."/>
            <person name="St-Pierre B."/>
            <person name="Chen S."/>
            <person name="Sun C."/>
        </authorList>
    </citation>
    <scope>NUCLEOTIDE SEQUENCE [LARGE SCALE GENOMIC DNA]</scope>
</reference>
<name>A0ACC0C737_CATRO</name>
<evidence type="ECO:0000313" key="1">
    <source>
        <dbReference type="EMBL" id="KAI5680783.1"/>
    </source>
</evidence>
<gene>
    <name evidence="1" type="ORF">M9H77_02010</name>
</gene>
<organism evidence="1 2">
    <name type="scientific">Catharanthus roseus</name>
    <name type="common">Madagascar periwinkle</name>
    <name type="synonym">Vinca rosea</name>
    <dbReference type="NCBI Taxonomy" id="4058"/>
    <lineage>
        <taxon>Eukaryota</taxon>
        <taxon>Viridiplantae</taxon>
        <taxon>Streptophyta</taxon>
        <taxon>Embryophyta</taxon>
        <taxon>Tracheophyta</taxon>
        <taxon>Spermatophyta</taxon>
        <taxon>Magnoliopsida</taxon>
        <taxon>eudicotyledons</taxon>
        <taxon>Gunneridae</taxon>
        <taxon>Pentapetalae</taxon>
        <taxon>asterids</taxon>
        <taxon>lamiids</taxon>
        <taxon>Gentianales</taxon>
        <taxon>Apocynaceae</taxon>
        <taxon>Rauvolfioideae</taxon>
        <taxon>Vinceae</taxon>
        <taxon>Catharanthinae</taxon>
        <taxon>Catharanthus</taxon>
    </lineage>
</organism>
<evidence type="ECO:0000313" key="2">
    <source>
        <dbReference type="Proteomes" id="UP001060085"/>
    </source>
</evidence>
<dbReference type="EMBL" id="CM044701">
    <property type="protein sequence ID" value="KAI5680783.1"/>
    <property type="molecule type" value="Genomic_DNA"/>
</dbReference>
<protein>
    <submittedName>
        <fullName evidence="1">Uncharacterized protein</fullName>
    </submittedName>
</protein>
<keyword evidence="2" id="KW-1185">Reference proteome</keyword>
<sequence>MTDVQDDPPAPIGAMCHVEVWHQWRLHIRDGPVLAIEVLSYPMEKYIRWFRDITLVYIRNPANRDTRMVGYQPSGVDTRMMEVNDMDSGLIQETPSSSSQIARFAKKVQIIIRRCMVSIGMQPSRRRPREPIPDRGARGVKRSARRFPGGEARRGRPPTPPDLGRGHAVPGRGGEMGEGSGGRGLGDLGSSYQVEPFDSPNLGMPSFSLGLTSSTQSNPPTSYTPPPPGLGFSSFQSPRPPGIGSSSF</sequence>
<accession>A0ACC0C737</accession>
<proteinExistence type="predicted"/>
<dbReference type="Proteomes" id="UP001060085">
    <property type="component" value="Linkage Group LG01"/>
</dbReference>